<dbReference type="AlphaFoldDB" id="A0A0U5G8K5"/>
<feature type="compositionally biased region" description="Low complexity" evidence="4">
    <location>
        <begin position="716"/>
        <end position="725"/>
    </location>
</feature>
<keyword evidence="3" id="KW-0539">Nucleus</keyword>
<organism evidence="5 6">
    <name type="scientific">Aspergillus calidoustus</name>
    <dbReference type="NCBI Taxonomy" id="454130"/>
    <lineage>
        <taxon>Eukaryota</taxon>
        <taxon>Fungi</taxon>
        <taxon>Dikarya</taxon>
        <taxon>Ascomycota</taxon>
        <taxon>Pezizomycotina</taxon>
        <taxon>Eurotiomycetes</taxon>
        <taxon>Eurotiomycetidae</taxon>
        <taxon>Eurotiales</taxon>
        <taxon>Aspergillaceae</taxon>
        <taxon>Aspergillus</taxon>
        <taxon>Aspergillus subgen. Nidulantes</taxon>
    </lineage>
</organism>
<sequence length="971" mass="109416">MPRKQTQQRGPRDDDASQKKKQTATKRRSGKILNALSIAERENPQRYKIRRSRLGDDADYFKRKRNEDSDEPDNKRRRTGDDSDDDGEDSGAGSDGEGPRWKIGVASDNDSELDSDEAMGSSDEERFEGFTFRGSSTYKDKPKPKPQKPKREPEVNLSEGEDESDADEDMDEDEDDLGEDAIDLVAAWDMNVAEEEAEAKKTAAKSKKRAEIEDSDEDISGSEGDSEEDESESDDENEGSELSVSDDEEGNTDGLSKLQSFVDSMTTTAASKATKKTKSGQEHLNPTEFGLTATRKLTVADLLPSVTDSRLKNSLKHVDTAVSAPKTTSGIPGKLDAPLAKRQQGRIERAAAYEKSKETLGRWLETVKANRRAEHLVFPLPDPDAQVSHRIGVVEPKTDLESTIQNILVESGLADAQGKSAEGQVQEFEELQARQLPIEEIRARRAELRKHRDLMFREEVRAKRIKKIKSKSYRRVHRKEQERLEQKERQALLEAGVDLEEQDREANERRRAEARMGSKHKESKWAKSLKQTGRTAWDEDARHGAVELAQREEELRQRIEGKRVTRGEDEDYLGSSSESESENENPWEEQDSDSEKRKLLKKLNKLEGAAEADQEAKGPYAKLLSLKFMQNADAARKEENDAEIRRLNRELQGGEESQSEAESEVGRRKFGHSDKKTEKDNSKKQTTRNEFEEVPGSDEEPEHDADQQLEPKPSTPKKTSQPNKKPNAKPLARANKEVPAQNESEGEEENPWLVQTSGKNRRSKADDSQQTVDITPVGPEPTKSSSKKTAAVSKAKTSTPLLRDTHAESDSDDEANVPVLLKNHDLVQRAFAGDEVVQAFEQEKLDTVKEEGDQVIDETLPGWGSWTGDGVSKKQKKRQKRVLTTVEGVKPEQRKDAKLSRVIINEKRIKKNNKYLATQLPHMYETKQQYERSLRIPIGPEWSTKESFNAATKPRVIIKQGVIKPMEKPMV</sequence>
<evidence type="ECO:0000256" key="3">
    <source>
        <dbReference type="ARBA" id="ARBA00023242"/>
    </source>
</evidence>
<feature type="compositionally biased region" description="Basic and acidic residues" evidence="4">
    <location>
        <begin position="536"/>
        <end position="567"/>
    </location>
</feature>
<evidence type="ECO:0000313" key="6">
    <source>
        <dbReference type="Proteomes" id="UP000054771"/>
    </source>
</evidence>
<gene>
    <name evidence="5" type="ORF">ASPCAL07014</name>
</gene>
<accession>A0A0U5G8K5</accession>
<feature type="compositionally biased region" description="Polar residues" evidence="4">
    <location>
        <begin position="253"/>
        <end position="265"/>
    </location>
</feature>
<feature type="compositionally biased region" description="Acidic residues" evidence="4">
    <location>
        <begin position="213"/>
        <end position="251"/>
    </location>
</feature>
<keyword evidence="2" id="KW-0597">Phosphoprotein</keyword>
<feature type="compositionally biased region" description="Basic and acidic residues" evidence="4">
    <location>
        <begin position="53"/>
        <end position="67"/>
    </location>
</feature>
<dbReference type="EMBL" id="CDMC01000005">
    <property type="protein sequence ID" value="CEL05903.1"/>
    <property type="molecule type" value="Genomic_DNA"/>
</dbReference>
<feature type="region of interest" description="Disordered" evidence="4">
    <location>
        <begin position="1"/>
        <end position="289"/>
    </location>
</feature>
<protein>
    <submittedName>
        <fullName evidence="5">Putative Small nucleolar ribonucleoprotein complex subunit Utp14, putatrive (AFU_orthologue AFUA_1G04240)</fullName>
    </submittedName>
</protein>
<dbReference type="PANTHER" id="PTHR14150">
    <property type="entry name" value="U3 SMALL NUCLEOLAR RNA-ASSOCIATED PROTEIN 14"/>
    <property type="match status" value="1"/>
</dbReference>
<evidence type="ECO:0000256" key="4">
    <source>
        <dbReference type="SAM" id="MobiDB-lite"/>
    </source>
</evidence>
<evidence type="ECO:0000313" key="5">
    <source>
        <dbReference type="EMBL" id="CEL05903.1"/>
    </source>
</evidence>
<feature type="compositionally biased region" description="Acidic residues" evidence="4">
    <location>
        <begin position="579"/>
        <end position="592"/>
    </location>
</feature>
<feature type="region of interest" description="Disordered" evidence="4">
    <location>
        <begin position="495"/>
        <end position="600"/>
    </location>
</feature>
<dbReference type="GO" id="GO:0032040">
    <property type="term" value="C:small-subunit processome"/>
    <property type="evidence" value="ECO:0007669"/>
    <property type="project" value="InterPro"/>
</dbReference>
<feature type="compositionally biased region" description="Basic residues" evidence="4">
    <location>
        <begin position="19"/>
        <end position="30"/>
    </location>
</feature>
<feature type="compositionally biased region" description="Low complexity" evidence="4">
    <location>
        <begin position="782"/>
        <end position="799"/>
    </location>
</feature>
<dbReference type="STRING" id="454130.A0A0U5G8K5"/>
<evidence type="ECO:0000256" key="1">
    <source>
        <dbReference type="ARBA" id="ARBA00004604"/>
    </source>
</evidence>
<name>A0A0U5G8K5_ASPCI</name>
<proteinExistence type="predicted"/>
<comment type="subcellular location">
    <subcellularLocation>
        <location evidence="1">Nucleus</location>
        <location evidence="1">Nucleolus</location>
    </subcellularLocation>
</comment>
<dbReference type="InterPro" id="IPR006709">
    <property type="entry name" value="SSU_processome_Utp14"/>
</dbReference>
<feature type="compositionally biased region" description="Basic and acidic residues" evidence="4">
    <location>
        <begin position="664"/>
        <end position="691"/>
    </location>
</feature>
<dbReference type="GO" id="GO:0006364">
    <property type="term" value="P:rRNA processing"/>
    <property type="evidence" value="ECO:0007669"/>
    <property type="project" value="InterPro"/>
</dbReference>
<feature type="compositionally biased region" description="Basic and acidic residues" evidence="4">
    <location>
        <begin position="138"/>
        <end position="154"/>
    </location>
</feature>
<feature type="region of interest" description="Disordered" evidence="4">
    <location>
        <begin position="633"/>
        <end position="815"/>
    </location>
</feature>
<dbReference type="OrthoDB" id="277439at2759"/>
<keyword evidence="5" id="KW-0687">Ribonucleoprotein</keyword>
<evidence type="ECO:0000256" key="2">
    <source>
        <dbReference type="ARBA" id="ARBA00022553"/>
    </source>
</evidence>
<feature type="compositionally biased region" description="Acidic residues" evidence="4">
    <location>
        <begin position="692"/>
        <end position="703"/>
    </location>
</feature>
<dbReference type="Pfam" id="PF04615">
    <property type="entry name" value="Utp14"/>
    <property type="match status" value="1"/>
</dbReference>
<feature type="compositionally biased region" description="Basic and acidic residues" evidence="4">
    <location>
        <begin position="634"/>
        <end position="649"/>
    </location>
</feature>
<dbReference type="OMA" id="QVIEPMD"/>
<keyword evidence="6" id="KW-1185">Reference proteome</keyword>
<dbReference type="PANTHER" id="PTHR14150:SF12">
    <property type="entry name" value="U3 SMALL NUCLEOLAR RNA-ASSOCIATED PROTEIN 14 HOMOLOG A"/>
    <property type="match status" value="1"/>
</dbReference>
<dbReference type="Proteomes" id="UP000054771">
    <property type="component" value="Unassembled WGS sequence"/>
</dbReference>
<feature type="compositionally biased region" description="Basic and acidic residues" evidence="4">
    <location>
        <begin position="504"/>
        <end position="525"/>
    </location>
</feature>
<feature type="compositionally biased region" description="Acidic residues" evidence="4">
    <location>
        <begin position="159"/>
        <end position="182"/>
    </location>
</feature>
<reference evidence="6" key="1">
    <citation type="journal article" date="2016" name="Genome Announc.">
        <title>Draft genome sequences of fungus Aspergillus calidoustus.</title>
        <authorList>
            <person name="Horn F."/>
            <person name="Linde J."/>
            <person name="Mattern D.J."/>
            <person name="Walther G."/>
            <person name="Guthke R."/>
            <person name="Scherlach K."/>
            <person name="Martin K."/>
            <person name="Brakhage A.A."/>
            <person name="Petzke L."/>
            <person name="Valiante V."/>
        </authorList>
    </citation>
    <scope>NUCLEOTIDE SEQUENCE [LARGE SCALE GENOMIC DNA]</scope>
    <source>
        <strain evidence="6">SF006504</strain>
    </source>
</reference>